<evidence type="ECO:0000313" key="8">
    <source>
        <dbReference type="EMBL" id="MDQ0469930.1"/>
    </source>
</evidence>
<reference evidence="8 9" key="1">
    <citation type="submission" date="2023-07" db="EMBL/GenBank/DDBJ databases">
        <title>Genomic Encyclopedia of Type Strains, Phase IV (KMG-IV): sequencing the most valuable type-strain genomes for metagenomic binning, comparative biology and taxonomic classification.</title>
        <authorList>
            <person name="Goeker M."/>
        </authorList>
    </citation>
    <scope>NUCLEOTIDE SEQUENCE [LARGE SCALE GENOMIC DNA]</scope>
    <source>
        <strain evidence="8 9">DSM 19619</strain>
    </source>
</reference>
<comment type="similarity">
    <text evidence="1">Belongs to the ABC transporter superfamily.</text>
</comment>
<evidence type="ECO:0000256" key="1">
    <source>
        <dbReference type="ARBA" id="ARBA00005417"/>
    </source>
</evidence>
<dbReference type="InterPro" id="IPR050107">
    <property type="entry name" value="ABC_carbohydrate_import_ATPase"/>
</dbReference>
<evidence type="ECO:0000256" key="5">
    <source>
        <dbReference type="ARBA" id="ARBA00022741"/>
    </source>
</evidence>
<dbReference type="EMBL" id="JAUSVX010000005">
    <property type="protein sequence ID" value="MDQ0469930.1"/>
    <property type="molecule type" value="Genomic_DNA"/>
</dbReference>
<dbReference type="PANTHER" id="PTHR43790:SF9">
    <property type="entry name" value="GALACTOFURANOSE TRANSPORTER ATP-BINDING PROTEIN YTFR"/>
    <property type="match status" value="1"/>
</dbReference>
<name>A0ABU0J6N6_9HYPH</name>
<evidence type="ECO:0000256" key="4">
    <source>
        <dbReference type="ARBA" id="ARBA00022737"/>
    </source>
</evidence>
<evidence type="ECO:0000256" key="6">
    <source>
        <dbReference type="ARBA" id="ARBA00022840"/>
    </source>
</evidence>
<dbReference type="InterPro" id="IPR003593">
    <property type="entry name" value="AAA+_ATPase"/>
</dbReference>
<feature type="domain" description="ABC transporter" evidence="7">
    <location>
        <begin position="5"/>
        <end position="249"/>
    </location>
</feature>
<dbReference type="InterPro" id="IPR027417">
    <property type="entry name" value="P-loop_NTPase"/>
</dbReference>
<accession>A0ABU0J6N6</accession>
<dbReference type="CDD" id="cd03215">
    <property type="entry name" value="ABC_Carb_Monos_II"/>
    <property type="match status" value="1"/>
</dbReference>
<keyword evidence="3 8" id="KW-0762">Sugar transport</keyword>
<organism evidence="8 9">
    <name type="scientific">Labrys wisconsinensis</name>
    <dbReference type="NCBI Taxonomy" id="425677"/>
    <lineage>
        <taxon>Bacteria</taxon>
        <taxon>Pseudomonadati</taxon>
        <taxon>Pseudomonadota</taxon>
        <taxon>Alphaproteobacteria</taxon>
        <taxon>Hyphomicrobiales</taxon>
        <taxon>Xanthobacteraceae</taxon>
        <taxon>Labrys</taxon>
    </lineage>
</organism>
<gene>
    <name evidence="8" type="ORF">QO011_002946</name>
</gene>
<dbReference type="SMART" id="SM00382">
    <property type="entry name" value="AAA"/>
    <property type="match status" value="2"/>
</dbReference>
<keyword evidence="9" id="KW-1185">Reference proteome</keyword>
<keyword evidence="2" id="KW-0813">Transport</keyword>
<protein>
    <submittedName>
        <fullName evidence="8">ABC-type sugar transport system ATPase subunit</fullName>
    </submittedName>
</protein>
<dbReference type="SUPFAM" id="SSF52540">
    <property type="entry name" value="P-loop containing nucleoside triphosphate hydrolases"/>
    <property type="match status" value="2"/>
</dbReference>
<dbReference type="Gene3D" id="3.40.50.300">
    <property type="entry name" value="P-loop containing nucleotide triphosphate hydrolases"/>
    <property type="match status" value="2"/>
</dbReference>
<dbReference type="PROSITE" id="PS00211">
    <property type="entry name" value="ABC_TRANSPORTER_1"/>
    <property type="match status" value="1"/>
</dbReference>
<dbReference type="RefSeq" id="WP_307273197.1">
    <property type="nucleotide sequence ID" value="NZ_JAUSVX010000005.1"/>
</dbReference>
<evidence type="ECO:0000256" key="3">
    <source>
        <dbReference type="ARBA" id="ARBA00022597"/>
    </source>
</evidence>
<keyword evidence="6" id="KW-0067">ATP-binding</keyword>
<comment type="caution">
    <text evidence="8">The sequence shown here is derived from an EMBL/GenBank/DDBJ whole genome shotgun (WGS) entry which is preliminary data.</text>
</comment>
<evidence type="ECO:0000256" key="2">
    <source>
        <dbReference type="ARBA" id="ARBA00022448"/>
    </source>
</evidence>
<sequence length="512" mass="53274">MRMVVSLRDIRKSFGATRALDGVSFDLAAGEVHALVGENGAGKSTLMNVLAGVTRPDDGELVVDGVARAFHRPQDAKAAGIATVFQELSLVEGLGVAENICGSRAPGRFGLIDRAGQRARAAAAMTMLGAYLPPDVPVGRLTASERQLVEVAKALDQLFAAGRGDGAARVLILDEPTSALTPDEKASLFAAVRTLRGEGVGIVYISHHLDEVLALADRITVLRDGATVWTRPAAGLDADTLVRAMVGREVRRADRSRGAMGHGGDRAMVEAARFEAVGRRGRIEGVSLSLHHGEILAVAGLDGSGRESLARLLAGLDRPDAGRITLAGRRHPGTLRGAMAVGLGYVPDDRKTLGLFLGLSIADNAVAADLNSVARRGLMRAEAVRDAGADLIRRHGVKADGPARTVGSLSGGNQQKVLFGKWLRREPTLLVVEEPTKGVDIGAKRDIHAALVAHAKAGAAVLVVSSDLPEILELADRILVLRRGRVAGILDGATASEEAVMALASGSAAAAA</sequence>
<evidence type="ECO:0000313" key="9">
    <source>
        <dbReference type="Proteomes" id="UP001242480"/>
    </source>
</evidence>
<evidence type="ECO:0000259" key="7">
    <source>
        <dbReference type="PROSITE" id="PS50893"/>
    </source>
</evidence>
<dbReference type="PANTHER" id="PTHR43790">
    <property type="entry name" value="CARBOHYDRATE TRANSPORT ATP-BINDING PROTEIN MG119-RELATED"/>
    <property type="match status" value="1"/>
</dbReference>
<dbReference type="Pfam" id="PF00005">
    <property type="entry name" value="ABC_tran"/>
    <property type="match status" value="2"/>
</dbReference>
<dbReference type="Proteomes" id="UP001242480">
    <property type="component" value="Unassembled WGS sequence"/>
</dbReference>
<proteinExistence type="inferred from homology"/>
<keyword evidence="4" id="KW-0677">Repeat</keyword>
<dbReference type="InterPro" id="IPR003439">
    <property type="entry name" value="ABC_transporter-like_ATP-bd"/>
</dbReference>
<feature type="domain" description="ABC transporter" evidence="7">
    <location>
        <begin position="267"/>
        <end position="508"/>
    </location>
</feature>
<dbReference type="CDD" id="cd03216">
    <property type="entry name" value="ABC_Carb_Monos_I"/>
    <property type="match status" value="1"/>
</dbReference>
<dbReference type="InterPro" id="IPR017871">
    <property type="entry name" value="ABC_transporter-like_CS"/>
</dbReference>
<dbReference type="PROSITE" id="PS50893">
    <property type="entry name" value="ABC_TRANSPORTER_2"/>
    <property type="match status" value="2"/>
</dbReference>
<keyword evidence="5" id="KW-0547">Nucleotide-binding</keyword>